<accession>A0A4T0IVD8</accession>
<feature type="compositionally biased region" description="Polar residues" evidence="1">
    <location>
        <begin position="1016"/>
        <end position="1038"/>
    </location>
</feature>
<comment type="caution">
    <text evidence="2">The sequence shown here is derived from an EMBL/GenBank/DDBJ whole genome shotgun (WGS) entry which is preliminary data.</text>
</comment>
<feature type="compositionally biased region" description="Basic and acidic residues" evidence="1">
    <location>
        <begin position="976"/>
        <end position="985"/>
    </location>
</feature>
<protein>
    <submittedName>
        <fullName evidence="2">Uncharacterized protein</fullName>
    </submittedName>
</protein>
<name>A0A4T0IVD8_WALIC</name>
<feature type="compositionally biased region" description="Basic and acidic residues" evidence="1">
    <location>
        <begin position="696"/>
        <end position="707"/>
    </location>
</feature>
<feature type="compositionally biased region" description="Basic and acidic residues" evidence="1">
    <location>
        <begin position="941"/>
        <end position="954"/>
    </location>
</feature>
<feature type="region of interest" description="Disordered" evidence="1">
    <location>
        <begin position="1"/>
        <end position="37"/>
    </location>
</feature>
<feature type="compositionally biased region" description="Polar residues" evidence="1">
    <location>
        <begin position="270"/>
        <end position="286"/>
    </location>
</feature>
<evidence type="ECO:0000256" key="1">
    <source>
        <dbReference type="SAM" id="MobiDB-lite"/>
    </source>
</evidence>
<dbReference type="EMBL" id="SPOI01000172">
    <property type="protein sequence ID" value="TIB34049.1"/>
    <property type="molecule type" value="Genomic_DNA"/>
</dbReference>
<feature type="compositionally biased region" description="Polar residues" evidence="1">
    <location>
        <begin position="1189"/>
        <end position="1208"/>
    </location>
</feature>
<feature type="compositionally biased region" description="Polar residues" evidence="1">
    <location>
        <begin position="819"/>
        <end position="833"/>
    </location>
</feature>
<dbReference type="Proteomes" id="UP000310689">
    <property type="component" value="Unassembled WGS sequence"/>
</dbReference>
<feature type="compositionally biased region" description="Polar residues" evidence="1">
    <location>
        <begin position="963"/>
        <end position="974"/>
    </location>
</feature>
<feature type="region of interest" description="Disordered" evidence="1">
    <location>
        <begin position="49"/>
        <end position="161"/>
    </location>
</feature>
<feature type="compositionally biased region" description="Basic and acidic residues" evidence="1">
    <location>
        <begin position="620"/>
        <end position="639"/>
    </location>
</feature>
<feature type="compositionally biased region" description="Basic and acidic residues" evidence="1">
    <location>
        <begin position="508"/>
        <end position="523"/>
    </location>
</feature>
<feature type="compositionally biased region" description="Low complexity" evidence="1">
    <location>
        <begin position="1269"/>
        <end position="1283"/>
    </location>
</feature>
<feature type="region of interest" description="Disordered" evidence="1">
    <location>
        <begin position="1258"/>
        <end position="1316"/>
    </location>
</feature>
<evidence type="ECO:0000313" key="3">
    <source>
        <dbReference type="Proteomes" id="UP000310689"/>
    </source>
</evidence>
<feature type="region of interest" description="Disordered" evidence="1">
    <location>
        <begin position="173"/>
        <end position="300"/>
    </location>
</feature>
<reference evidence="2 3" key="1">
    <citation type="submission" date="2019-03" db="EMBL/GenBank/DDBJ databases">
        <title>Sequencing 23 genomes of Wallemia ichthyophaga.</title>
        <authorList>
            <person name="Gostincar C."/>
        </authorList>
    </citation>
    <scope>NUCLEOTIDE SEQUENCE [LARGE SCALE GENOMIC DNA]</scope>
    <source>
        <strain evidence="2 3">EXF-6200</strain>
    </source>
</reference>
<feature type="compositionally biased region" description="Polar residues" evidence="1">
    <location>
        <begin position="372"/>
        <end position="399"/>
    </location>
</feature>
<feature type="compositionally biased region" description="Polar residues" evidence="1">
    <location>
        <begin position="794"/>
        <end position="811"/>
    </location>
</feature>
<sequence length="1316" mass="144763">MGFPLFKKKSKSQLKKPGSAEKKKEISRPLQLPFPSSVSLHDIRDSLIHPLPDLHTRRRSKSTSSSAGNPDKQFKESPELFTKEADPFAPPVPKIPAIYHGGEASMMSSSSNRDDSTHIEFQYRDSQSSRLGRPSGDINSFSKTEPPKRPPRTRRPIPFIGMSNFLKKRLESYENERASPTPRTAKVSFTQSIKGLGMRNKSLRHSVSDESFESVSIYSTMRTPPMQSGPPPRPSRLPPNPPILGRGRSSTVSGAPPLQESQIIEARLNNALNTATTRKRSNSSPSVRKADSGAPNKYSSLHSIPFSLQAIKIGSSSSSIPNERSSSGISVNVRSTPGTPDTRSFGSSPSKEHATHNAADQTGDTKNDSISHDNNQMVNSSTLSSFNDGNNSFDPSQFLNSYTKDDSLTSFELDKSVLSPSSSKKELDKSSLMALGPSPNSQKFGFFEGKSFESPREDEEVISNGSNDVLNVSEYVEGHCTIGSEFFKSDQDAKDRSKIFSSLEAVKKHMSTDSFNDDSKSTEDGFSDTFSNFSSPPPLLDLRPLSPLKVSEYEGDESSEDALDYSPTRSPSQQISGLVLTSSPSRDSLSTVTPSQSLDVTNDDSEKVDKVDNENLEQAENVKMDKVESDDIEKPESQDITKMANQDMHKLEKDLETENTLRDSVSIYDDDEVKALQKKIADMAKVCIGWKAKHSPSHDLQKLEDMRQSGGSASMLSSKSKDSLPPSFSFQLDPRDRPELNDGVELLDTDKTPPQEIALPAVGPDEIELPESPLDSITCERSQKPASAAPTVPETVQTQTGNHIKNCSVNGSIDDRTTRSTFHVTNASNSSRSSQEEEDMVEDNKVIHISPESQKKLQTQLRRISEQPVAADPPKPKATEASPKANQKPANATAKPQAQKRAEISSLSLRDWMPTPLSPKIAEETEPSDEQPNNRRRRRLREADMNIDHSEPKMIHPPRFSSFKATPNVLSQAQVLEKKNNDKNTRNTWLKPSNSISTVPRSTPSPYKDENRSRRISQQPIDNSVLPQRNASKAAKSNTSWLHTMENEFDSIHADPSGEKRRSDLEQQQIRARMAMDAAWKAARSSSVPPVEEYAPRKQSKERISLLLPQKKELEKKALPTLPYSAPAQKTSFASGLEGVRNRDSQHVPSLPSMKSFRASIEAPQHNSRTTQYDRRINAAVESSLGSFNSKSMNTIKSVPPSAASNSTRKARPTRLDELGPNKQSSSFGYFNNNSLQTPPLTATSSASSVAGFDSIMTPRSYSHKREASASSMDSMSARSVSSEGSAKPASNRVSYLPQSKSGYSLKGESGYGYAI</sequence>
<feature type="compositionally biased region" description="Polar residues" evidence="1">
    <location>
        <begin position="986"/>
        <end position="1005"/>
    </location>
</feature>
<feature type="compositionally biased region" description="Acidic residues" evidence="1">
    <location>
        <begin position="553"/>
        <end position="563"/>
    </location>
</feature>
<gene>
    <name evidence="2" type="ORF">E3P86_02891</name>
</gene>
<feature type="compositionally biased region" description="Low complexity" evidence="1">
    <location>
        <begin position="315"/>
        <end position="330"/>
    </location>
</feature>
<feature type="compositionally biased region" description="Basic residues" evidence="1">
    <location>
        <begin position="1"/>
        <end position="14"/>
    </location>
</feature>
<organism evidence="2 3">
    <name type="scientific">Wallemia ichthyophaga</name>
    <dbReference type="NCBI Taxonomy" id="245174"/>
    <lineage>
        <taxon>Eukaryota</taxon>
        <taxon>Fungi</taxon>
        <taxon>Dikarya</taxon>
        <taxon>Basidiomycota</taxon>
        <taxon>Wallemiomycotina</taxon>
        <taxon>Wallemiomycetes</taxon>
        <taxon>Wallemiales</taxon>
        <taxon>Wallemiaceae</taxon>
        <taxon>Wallemia</taxon>
    </lineage>
</organism>
<proteinExistence type="predicted"/>
<feature type="region of interest" description="Disordered" evidence="1">
    <location>
        <begin position="414"/>
        <end position="436"/>
    </location>
</feature>
<feature type="region of interest" description="Disordered" evidence="1">
    <location>
        <begin position="1189"/>
        <end position="1234"/>
    </location>
</feature>
<feature type="compositionally biased region" description="Basic and acidic residues" evidence="1">
    <location>
        <begin position="72"/>
        <end position="86"/>
    </location>
</feature>
<feature type="compositionally biased region" description="Basic and acidic residues" evidence="1">
    <location>
        <begin position="112"/>
        <end position="123"/>
    </location>
</feature>
<feature type="region of interest" description="Disordered" evidence="1">
    <location>
        <begin position="315"/>
        <end position="399"/>
    </location>
</feature>
<evidence type="ECO:0000313" key="2">
    <source>
        <dbReference type="EMBL" id="TIB34049.1"/>
    </source>
</evidence>
<feature type="compositionally biased region" description="Polar residues" evidence="1">
    <location>
        <begin position="1292"/>
        <end position="1303"/>
    </location>
</feature>
<feature type="compositionally biased region" description="Low complexity" evidence="1">
    <location>
        <begin position="709"/>
        <end position="730"/>
    </location>
</feature>
<feature type="compositionally biased region" description="Polar residues" evidence="1">
    <location>
        <begin position="567"/>
        <end position="600"/>
    </location>
</feature>
<feature type="compositionally biased region" description="Polar residues" evidence="1">
    <location>
        <begin position="884"/>
        <end position="896"/>
    </location>
</feature>
<feature type="region of interest" description="Disordered" evidence="1">
    <location>
        <begin position="694"/>
        <end position="1038"/>
    </location>
</feature>
<feature type="compositionally biased region" description="Polar residues" evidence="1">
    <location>
        <begin position="332"/>
        <end position="349"/>
    </location>
</feature>
<feature type="compositionally biased region" description="Basic and acidic residues" evidence="1">
    <location>
        <begin position="604"/>
        <end position="613"/>
    </location>
</feature>
<feature type="region of interest" description="Disordered" evidence="1">
    <location>
        <begin position="508"/>
        <end position="643"/>
    </location>
</feature>
<feature type="compositionally biased region" description="Basic and acidic residues" evidence="1">
    <location>
        <begin position="18"/>
        <end position="27"/>
    </location>
</feature>
<feature type="compositionally biased region" description="Pro residues" evidence="1">
    <location>
        <begin position="227"/>
        <end position="242"/>
    </location>
</feature>
<feature type="compositionally biased region" description="Polar residues" evidence="1">
    <location>
        <begin position="1222"/>
        <end position="1234"/>
    </location>
</feature>